<gene>
    <name evidence="1" type="ORF">PHMEG_00032994</name>
</gene>
<accession>A0A225UUR5</accession>
<proteinExistence type="predicted"/>
<name>A0A225UUR5_9STRA</name>
<protein>
    <recommendedName>
        <fullName evidence="3">DDE-1 domain-containing protein</fullName>
    </recommendedName>
</protein>
<dbReference type="AlphaFoldDB" id="A0A225UUR5"/>
<keyword evidence="2" id="KW-1185">Reference proteome</keyword>
<dbReference type="Proteomes" id="UP000198211">
    <property type="component" value="Unassembled WGS sequence"/>
</dbReference>
<organism evidence="1 2">
    <name type="scientific">Phytophthora megakarya</name>
    <dbReference type="NCBI Taxonomy" id="4795"/>
    <lineage>
        <taxon>Eukaryota</taxon>
        <taxon>Sar</taxon>
        <taxon>Stramenopiles</taxon>
        <taxon>Oomycota</taxon>
        <taxon>Peronosporomycetes</taxon>
        <taxon>Peronosporales</taxon>
        <taxon>Peronosporaceae</taxon>
        <taxon>Phytophthora</taxon>
    </lineage>
</organism>
<evidence type="ECO:0000313" key="1">
    <source>
        <dbReference type="EMBL" id="OWY96681.1"/>
    </source>
</evidence>
<evidence type="ECO:0008006" key="3">
    <source>
        <dbReference type="Google" id="ProtNLM"/>
    </source>
</evidence>
<reference evidence="2" key="1">
    <citation type="submission" date="2017-03" db="EMBL/GenBank/DDBJ databases">
        <title>Phytopthora megakarya and P. palmivora, two closely related causual agents of cacao black pod achieved similar genome size and gene model numbers by different mechanisms.</title>
        <authorList>
            <person name="Ali S."/>
            <person name="Shao J."/>
            <person name="Larry D.J."/>
            <person name="Kronmiller B."/>
            <person name="Shen D."/>
            <person name="Strem M.D."/>
            <person name="Melnick R.L."/>
            <person name="Guiltinan M.J."/>
            <person name="Tyler B.M."/>
            <person name="Meinhardt L.W."/>
            <person name="Bailey B.A."/>
        </authorList>
    </citation>
    <scope>NUCLEOTIDE SEQUENCE [LARGE SCALE GENOMIC DNA]</scope>
    <source>
        <strain evidence="2">zdho120</strain>
    </source>
</reference>
<dbReference type="EMBL" id="NBNE01011339">
    <property type="protein sequence ID" value="OWY96681.1"/>
    <property type="molecule type" value="Genomic_DNA"/>
</dbReference>
<sequence>MLAVFFEYIILHKVPPKYTYVCQPADISWNKPFKGELRNEWILSLKNQLVAHRVGESERQRKKDKLNAKILLIHKSDDREQAFRKVVCLRKKLDNIRSHLAAPSRPQMTDWITSSWAQLTKNTIISGFTKAGIGTDTRETSDDNVRIIEVDGLIEDLAR</sequence>
<evidence type="ECO:0000313" key="2">
    <source>
        <dbReference type="Proteomes" id="UP000198211"/>
    </source>
</evidence>
<dbReference type="OrthoDB" id="143326at2759"/>
<comment type="caution">
    <text evidence="1">The sequence shown here is derived from an EMBL/GenBank/DDBJ whole genome shotgun (WGS) entry which is preliminary data.</text>
</comment>